<dbReference type="RefSeq" id="XP_020910265.1">
    <property type="nucleotide sequence ID" value="XM_021054606.2"/>
</dbReference>
<dbReference type="InterPro" id="IPR017452">
    <property type="entry name" value="GPCR_Rhodpsn_7TM"/>
</dbReference>
<evidence type="ECO:0000256" key="10">
    <source>
        <dbReference type="SAM" id="Phobius"/>
    </source>
</evidence>
<feature type="transmembrane region" description="Helical" evidence="10">
    <location>
        <begin position="50"/>
        <end position="71"/>
    </location>
</feature>
<dbReference type="PRINTS" id="PR00237">
    <property type="entry name" value="GPCRRHODOPSN"/>
</dbReference>
<dbReference type="OMA" id="ILAIWIM"/>
<dbReference type="Proteomes" id="UP000887567">
    <property type="component" value="Unplaced"/>
</dbReference>
<organism evidence="12 13">
    <name type="scientific">Exaiptasia diaphana</name>
    <name type="common">Tropical sea anemone</name>
    <name type="synonym">Aiptasia pulchella</name>
    <dbReference type="NCBI Taxonomy" id="2652724"/>
    <lineage>
        <taxon>Eukaryota</taxon>
        <taxon>Metazoa</taxon>
        <taxon>Cnidaria</taxon>
        <taxon>Anthozoa</taxon>
        <taxon>Hexacorallia</taxon>
        <taxon>Actiniaria</taxon>
        <taxon>Aiptasiidae</taxon>
        <taxon>Exaiptasia</taxon>
    </lineage>
</organism>
<evidence type="ECO:0000256" key="4">
    <source>
        <dbReference type="ARBA" id="ARBA00022989"/>
    </source>
</evidence>
<dbReference type="CDD" id="cd00637">
    <property type="entry name" value="7tm_classA_rhodopsin-like"/>
    <property type="match status" value="1"/>
</dbReference>
<keyword evidence="3 9" id="KW-0812">Transmembrane</keyword>
<dbReference type="KEGG" id="epa:110248103"/>
<dbReference type="EnsemblMetazoa" id="XM_021054606.2">
    <property type="protein sequence ID" value="XP_020910265.1"/>
    <property type="gene ID" value="LOC110248103"/>
</dbReference>
<dbReference type="PANTHER" id="PTHR45695:SF9">
    <property type="entry name" value="LEUCOKININ RECEPTOR"/>
    <property type="match status" value="1"/>
</dbReference>
<dbReference type="SMART" id="SM01381">
    <property type="entry name" value="7TM_GPCR_Srsx"/>
    <property type="match status" value="1"/>
</dbReference>
<evidence type="ECO:0000256" key="6">
    <source>
        <dbReference type="ARBA" id="ARBA00023136"/>
    </source>
</evidence>
<evidence type="ECO:0000256" key="5">
    <source>
        <dbReference type="ARBA" id="ARBA00023040"/>
    </source>
</evidence>
<dbReference type="PROSITE" id="PS00237">
    <property type="entry name" value="G_PROTEIN_RECEP_F1_1"/>
    <property type="match status" value="1"/>
</dbReference>
<dbReference type="Gene3D" id="1.20.1070.10">
    <property type="entry name" value="Rhodopsin 7-helix transmembrane proteins"/>
    <property type="match status" value="1"/>
</dbReference>
<dbReference type="InterPro" id="IPR000276">
    <property type="entry name" value="GPCR_Rhodpsn"/>
</dbReference>
<evidence type="ECO:0000313" key="13">
    <source>
        <dbReference type="Proteomes" id="UP000887567"/>
    </source>
</evidence>
<name>A0A913XV12_EXADI</name>
<feature type="transmembrane region" description="Helical" evidence="10">
    <location>
        <begin position="134"/>
        <end position="154"/>
    </location>
</feature>
<dbReference type="PANTHER" id="PTHR45695">
    <property type="entry name" value="LEUCOKININ RECEPTOR-RELATED"/>
    <property type="match status" value="1"/>
</dbReference>
<feature type="transmembrane region" description="Helical" evidence="10">
    <location>
        <begin position="91"/>
        <end position="113"/>
    </location>
</feature>
<evidence type="ECO:0000256" key="3">
    <source>
        <dbReference type="ARBA" id="ARBA00022692"/>
    </source>
</evidence>
<accession>A0A913XV12</accession>
<dbReference type="OrthoDB" id="5975336at2759"/>
<keyword evidence="13" id="KW-1185">Reference proteome</keyword>
<dbReference type="GO" id="GO:0005886">
    <property type="term" value="C:plasma membrane"/>
    <property type="evidence" value="ECO:0007669"/>
    <property type="project" value="TreeGrafter"/>
</dbReference>
<keyword evidence="5 9" id="KW-0297">G-protein coupled receptor</keyword>
<protein>
    <recommendedName>
        <fullName evidence="11">G-protein coupled receptors family 1 profile domain-containing protein</fullName>
    </recommendedName>
</protein>
<evidence type="ECO:0000256" key="1">
    <source>
        <dbReference type="ARBA" id="ARBA00004141"/>
    </source>
</evidence>
<reference evidence="12" key="1">
    <citation type="submission" date="2022-11" db="UniProtKB">
        <authorList>
            <consortium name="EnsemblMetazoa"/>
        </authorList>
    </citation>
    <scope>IDENTIFICATION</scope>
</reference>
<dbReference type="PRINTS" id="PR01012">
    <property type="entry name" value="NRPEPTIDEYR"/>
</dbReference>
<comment type="subcellular location">
    <subcellularLocation>
        <location evidence="1">Membrane</location>
        <topology evidence="1">Multi-pass membrane protein</topology>
    </subcellularLocation>
</comment>
<evidence type="ECO:0000256" key="9">
    <source>
        <dbReference type="RuleBase" id="RU000688"/>
    </source>
</evidence>
<feature type="transmembrane region" description="Helical" evidence="10">
    <location>
        <begin position="275"/>
        <end position="293"/>
    </location>
</feature>
<feature type="domain" description="G-protein coupled receptors family 1 profile" evidence="11">
    <location>
        <begin position="30"/>
        <end position="291"/>
    </location>
</feature>
<dbReference type="EnsemblMetazoa" id="XM_021054605.2">
    <property type="protein sequence ID" value="XP_020910264.1"/>
    <property type="gene ID" value="LOC110248103"/>
</dbReference>
<sequence>MTANITYSTEEIDRLLVPIYVIVIMFGVAGNTIVLVVIKSTRSMHTTTNFLLLNLAVADSLTLLWCVPYKVLIFAFVHPSGVGGNILCKFFTSYNVTVITLTVSIFTLTTLSVERYRALINPLQRKFRLDLETVPYAIAAIWIASAAFMVPLFVVTEYIPEAKACRVKWSSKEQEDLYSLCIMVFSIFTPIMITVVCYIRIIKGLYFSNTICAIPTGLQQQSDVQEKRKIVKILLVVTGAFVMSFLPYASFRIVVASADENDHDKYSKLQSLREIFKFISYASSCFNPVIYAVQSSNYREACKRLFLKKCCCFKGASLETGSMTMGRSITNGELQTAQQFSVAK</sequence>
<feature type="transmembrane region" description="Helical" evidence="10">
    <location>
        <begin position="177"/>
        <end position="199"/>
    </location>
</feature>
<evidence type="ECO:0000313" key="12">
    <source>
        <dbReference type="EnsemblMetazoa" id="XP_020910264.1"/>
    </source>
</evidence>
<keyword evidence="6 10" id="KW-0472">Membrane</keyword>
<dbReference type="AlphaFoldDB" id="A0A913XV12"/>
<dbReference type="SUPFAM" id="SSF81321">
    <property type="entry name" value="Family A G protein-coupled receptor-like"/>
    <property type="match status" value="1"/>
</dbReference>
<keyword evidence="4 10" id="KW-1133">Transmembrane helix</keyword>
<comment type="similarity">
    <text evidence="2 9">Belongs to the G-protein coupled receptor 1 family.</text>
</comment>
<dbReference type="InterPro" id="IPR000611">
    <property type="entry name" value="NPY_rcpt"/>
</dbReference>
<keyword evidence="7 9" id="KW-0675">Receptor</keyword>
<feature type="transmembrane region" description="Helical" evidence="10">
    <location>
        <begin position="15"/>
        <end position="38"/>
    </location>
</feature>
<evidence type="ECO:0000256" key="8">
    <source>
        <dbReference type="ARBA" id="ARBA00023224"/>
    </source>
</evidence>
<proteinExistence type="inferred from homology"/>
<dbReference type="GO" id="GO:0004983">
    <property type="term" value="F:neuropeptide Y receptor activity"/>
    <property type="evidence" value="ECO:0007669"/>
    <property type="project" value="InterPro"/>
</dbReference>
<keyword evidence="8 9" id="KW-0807">Transducer</keyword>
<evidence type="ECO:0000259" key="11">
    <source>
        <dbReference type="PROSITE" id="PS50262"/>
    </source>
</evidence>
<evidence type="ECO:0000256" key="2">
    <source>
        <dbReference type="ARBA" id="ARBA00010663"/>
    </source>
</evidence>
<evidence type="ECO:0000256" key="7">
    <source>
        <dbReference type="ARBA" id="ARBA00023170"/>
    </source>
</evidence>
<dbReference type="RefSeq" id="XP_020910264.1">
    <property type="nucleotide sequence ID" value="XM_021054605.2"/>
</dbReference>
<dbReference type="PROSITE" id="PS50262">
    <property type="entry name" value="G_PROTEIN_RECEP_F1_2"/>
    <property type="match status" value="1"/>
</dbReference>
<feature type="transmembrane region" description="Helical" evidence="10">
    <location>
        <begin position="233"/>
        <end position="255"/>
    </location>
</feature>
<dbReference type="GeneID" id="110248103"/>
<dbReference type="Pfam" id="PF00001">
    <property type="entry name" value="7tm_1"/>
    <property type="match status" value="1"/>
</dbReference>